<evidence type="ECO:0000313" key="2">
    <source>
        <dbReference type="EMBL" id="PAV92883.1"/>
    </source>
</evidence>
<proteinExistence type="predicted"/>
<evidence type="ECO:0000313" key="3">
    <source>
        <dbReference type="Proteomes" id="UP000218231"/>
    </source>
</evidence>
<keyword evidence="3" id="KW-1185">Reference proteome</keyword>
<organism evidence="2 3">
    <name type="scientific">Diploscapter pachys</name>
    <dbReference type="NCBI Taxonomy" id="2018661"/>
    <lineage>
        <taxon>Eukaryota</taxon>
        <taxon>Metazoa</taxon>
        <taxon>Ecdysozoa</taxon>
        <taxon>Nematoda</taxon>
        <taxon>Chromadorea</taxon>
        <taxon>Rhabditida</taxon>
        <taxon>Rhabditina</taxon>
        <taxon>Rhabditomorpha</taxon>
        <taxon>Rhabditoidea</taxon>
        <taxon>Rhabditidae</taxon>
        <taxon>Diploscapter</taxon>
    </lineage>
</organism>
<reference evidence="2 3" key="1">
    <citation type="journal article" date="2017" name="Curr. Biol.">
        <title>Genome architecture and evolution of a unichromosomal asexual nematode.</title>
        <authorList>
            <person name="Fradin H."/>
            <person name="Zegar C."/>
            <person name="Gutwein M."/>
            <person name="Lucas J."/>
            <person name="Kovtun M."/>
            <person name="Corcoran D."/>
            <person name="Baugh L.R."/>
            <person name="Kiontke K."/>
            <person name="Gunsalus K."/>
            <person name="Fitch D.H."/>
            <person name="Piano F."/>
        </authorList>
    </citation>
    <scope>NUCLEOTIDE SEQUENCE [LARGE SCALE GENOMIC DNA]</scope>
    <source>
        <strain evidence="2">PF1309</strain>
    </source>
</reference>
<gene>
    <name evidence="2" type="ORF">WR25_24615</name>
</gene>
<dbReference type="AlphaFoldDB" id="A0A2A2M393"/>
<comment type="caution">
    <text evidence="2">The sequence shown here is derived from an EMBL/GenBank/DDBJ whole genome shotgun (WGS) entry which is preliminary data.</text>
</comment>
<protein>
    <submittedName>
        <fullName evidence="2">Uncharacterized protein</fullName>
    </submittedName>
</protein>
<sequence length="180" mass="19289">MLGVGVHQRLAQQAAGRGRQVDIAEPDAGVGGNPLESGREGAIVDDLAAGAINVVWDHIERCRQDHAEQSVAADHMPEQLCILVARRGDYPAVCKHQPDAAQRAHHRARLMIHAVRVDADRPPDGEDVAPLPTVTVRAAGSSRIASMPRMSSTTPPERNAWPPIECFTPAAETVSPWALA</sequence>
<accession>A0A2A2M393</accession>
<dbReference type="EMBL" id="LIAE01005924">
    <property type="protein sequence ID" value="PAV92883.1"/>
    <property type="molecule type" value="Genomic_DNA"/>
</dbReference>
<name>A0A2A2M393_9BILA</name>
<feature type="region of interest" description="Disordered" evidence="1">
    <location>
        <begin position="15"/>
        <end position="34"/>
    </location>
</feature>
<evidence type="ECO:0000256" key="1">
    <source>
        <dbReference type="SAM" id="MobiDB-lite"/>
    </source>
</evidence>
<dbReference type="Proteomes" id="UP000218231">
    <property type="component" value="Unassembled WGS sequence"/>
</dbReference>